<gene>
    <name evidence="12" type="ORF">AAG570_000131</name>
</gene>
<feature type="transmembrane region" description="Helical" evidence="11">
    <location>
        <begin position="62"/>
        <end position="86"/>
    </location>
</feature>
<name>A0ABD0YW71_9HEMI</name>
<keyword evidence="5" id="KW-0999">Mitochondrion inner membrane</keyword>
<feature type="transmembrane region" description="Helical" evidence="11">
    <location>
        <begin position="34"/>
        <end position="50"/>
    </location>
</feature>
<protein>
    <recommendedName>
        <fullName evidence="3">NADH dehydrogenase [ubiquinone] 1 alpha subcomplex subunit 11</fullName>
    </recommendedName>
    <alternativeName>
        <fullName evidence="9">Complex I-B14.7</fullName>
    </alternativeName>
    <alternativeName>
        <fullName evidence="10">NADH-ubiquinone oxidoreductase subunit B14.7</fullName>
    </alternativeName>
</protein>
<evidence type="ECO:0000313" key="12">
    <source>
        <dbReference type="EMBL" id="KAL1140199.1"/>
    </source>
</evidence>
<keyword evidence="6 11" id="KW-1133">Transmembrane helix</keyword>
<comment type="subcellular location">
    <subcellularLocation>
        <location evidence="1">Mitochondrion inner membrane</location>
        <topology evidence="1">Multi-pass membrane protein</topology>
        <orientation evidence="1">Matrix side</orientation>
    </subcellularLocation>
</comment>
<proteinExistence type="inferred from homology"/>
<dbReference type="AlphaFoldDB" id="A0ABD0YW71"/>
<evidence type="ECO:0000256" key="6">
    <source>
        <dbReference type="ARBA" id="ARBA00022989"/>
    </source>
</evidence>
<keyword evidence="7" id="KW-0496">Mitochondrion</keyword>
<evidence type="ECO:0000256" key="10">
    <source>
        <dbReference type="ARBA" id="ARBA00031497"/>
    </source>
</evidence>
<dbReference type="EMBL" id="JBFDAA010000001">
    <property type="protein sequence ID" value="KAL1140199.1"/>
    <property type="molecule type" value="Genomic_DNA"/>
</dbReference>
<dbReference type="GO" id="GO:0005743">
    <property type="term" value="C:mitochondrial inner membrane"/>
    <property type="evidence" value="ECO:0007669"/>
    <property type="project" value="UniProtKB-SubCell"/>
</dbReference>
<evidence type="ECO:0000256" key="2">
    <source>
        <dbReference type="ARBA" id="ARBA00008699"/>
    </source>
</evidence>
<dbReference type="PANTHER" id="PTHR21382:SF1">
    <property type="entry name" value="NADH DEHYDROGENASE [UBIQUINONE] 1 ALPHA SUBCOMPLEX SUBUNIT 11"/>
    <property type="match status" value="1"/>
</dbReference>
<comment type="caution">
    <text evidence="12">The sequence shown here is derived from an EMBL/GenBank/DDBJ whole genome shotgun (WGS) entry which is preliminary data.</text>
</comment>
<reference evidence="12 13" key="1">
    <citation type="submission" date="2024-07" db="EMBL/GenBank/DDBJ databases">
        <title>Chromosome-level genome assembly of the water stick insect Ranatra chinensis (Heteroptera: Nepidae).</title>
        <authorList>
            <person name="Liu X."/>
        </authorList>
    </citation>
    <scope>NUCLEOTIDE SEQUENCE [LARGE SCALE GENOMIC DNA]</scope>
    <source>
        <strain evidence="12">Cailab_2021Rc</strain>
        <tissue evidence="12">Muscle</tissue>
    </source>
</reference>
<evidence type="ECO:0000313" key="13">
    <source>
        <dbReference type="Proteomes" id="UP001558652"/>
    </source>
</evidence>
<dbReference type="InterPro" id="IPR039205">
    <property type="entry name" value="NDUFA11"/>
</dbReference>
<accession>A0ABD0YW71</accession>
<keyword evidence="13" id="KW-1185">Reference proteome</keyword>
<evidence type="ECO:0000256" key="11">
    <source>
        <dbReference type="SAM" id="Phobius"/>
    </source>
</evidence>
<comment type="similarity">
    <text evidence="2">Belongs to the complex I NDUFA11 subunit family.</text>
</comment>
<evidence type="ECO:0000256" key="8">
    <source>
        <dbReference type="ARBA" id="ARBA00023136"/>
    </source>
</evidence>
<evidence type="ECO:0000256" key="7">
    <source>
        <dbReference type="ARBA" id="ARBA00023128"/>
    </source>
</evidence>
<keyword evidence="8 11" id="KW-0472">Membrane</keyword>
<dbReference type="PANTHER" id="PTHR21382">
    <property type="entry name" value="NADH-UBIQUINONE OXIDOREDUCTASE SUBUNIT"/>
    <property type="match status" value="1"/>
</dbReference>
<evidence type="ECO:0000256" key="4">
    <source>
        <dbReference type="ARBA" id="ARBA00022692"/>
    </source>
</evidence>
<evidence type="ECO:0000256" key="9">
    <source>
        <dbReference type="ARBA" id="ARBA00030608"/>
    </source>
</evidence>
<evidence type="ECO:0000256" key="3">
    <source>
        <dbReference type="ARBA" id="ARBA00018191"/>
    </source>
</evidence>
<sequence length="173" mass="18986">MGLLDDLSPNAYKYYDTPEGEDCFKKLWYVTKYAGVYSVLGASIDVLLYSHPKGYAATLGRYVYLISPALGVAAAFATTVCTATNVRHKDDKWNYLLGGLASGAVVGAWRKNIKVGVFASLALGLAAVLKKDSVENGWVVLGERSRNATVGNFWFVKRDYSIMPDPGRTWKTE</sequence>
<evidence type="ECO:0000256" key="5">
    <source>
        <dbReference type="ARBA" id="ARBA00022792"/>
    </source>
</evidence>
<keyword evidence="4 11" id="KW-0812">Transmembrane</keyword>
<organism evidence="12 13">
    <name type="scientific">Ranatra chinensis</name>
    <dbReference type="NCBI Taxonomy" id="642074"/>
    <lineage>
        <taxon>Eukaryota</taxon>
        <taxon>Metazoa</taxon>
        <taxon>Ecdysozoa</taxon>
        <taxon>Arthropoda</taxon>
        <taxon>Hexapoda</taxon>
        <taxon>Insecta</taxon>
        <taxon>Pterygota</taxon>
        <taxon>Neoptera</taxon>
        <taxon>Paraneoptera</taxon>
        <taxon>Hemiptera</taxon>
        <taxon>Heteroptera</taxon>
        <taxon>Panheteroptera</taxon>
        <taxon>Nepomorpha</taxon>
        <taxon>Nepidae</taxon>
        <taxon>Ranatrinae</taxon>
        <taxon>Ranatra</taxon>
    </lineage>
</organism>
<evidence type="ECO:0000256" key="1">
    <source>
        <dbReference type="ARBA" id="ARBA00004292"/>
    </source>
</evidence>
<dbReference type="Proteomes" id="UP001558652">
    <property type="component" value="Unassembled WGS sequence"/>
</dbReference>